<comment type="caution">
    <text evidence="17">The sequence shown here is derived from an EMBL/GenBank/DDBJ whole genome shotgun (WGS) entry which is preliminary data.</text>
</comment>
<comment type="function">
    <text evidence="16">Peptidoglycan polymerase that is essential for cell division.</text>
</comment>
<dbReference type="GO" id="GO:0005886">
    <property type="term" value="C:plasma membrane"/>
    <property type="evidence" value="ECO:0007669"/>
    <property type="project" value="UniProtKB-SubCell"/>
</dbReference>
<dbReference type="EMBL" id="RKQL01000003">
    <property type="protein sequence ID" value="RPE67702.1"/>
    <property type="molecule type" value="Genomic_DNA"/>
</dbReference>
<feature type="transmembrane region" description="Helical" evidence="16">
    <location>
        <begin position="348"/>
        <end position="371"/>
    </location>
</feature>
<organism evidence="17 18">
    <name type="scientific">Tibeticola sediminis</name>
    <dbReference type="NCBI Taxonomy" id="1917811"/>
    <lineage>
        <taxon>Bacteria</taxon>
        <taxon>Pseudomonadati</taxon>
        <taxon>Pseudomonadota</taxon>
        <taxon>Betaproteobacteria</taxon>
        <taxon>Burkholderiales</taxon>
        <taxon>Comamonadaceae</taxon>
        <taxon>Tibeticola</taxon>
    </lineage>
</organism>
<accession>A0A3N4UB10</accession>
<dbReference type="NCBIfam" id="TIGR02614">
    <property type="entry name" value="ftsW"/>
    <property type="match status" value="1"/>
</dbReference>
<comment type="subcellular location">
    <subcellularLocation>
        <location evidence="16">Cell inner membrane</location>
        <topology evidence="16">Multi-pass membrane protein</topology>
    </subcellularLocation>
    <subcellularLocation>
        <location evidence="1">Cell membrane</location>
        <topology evidence="1">Multi-pass membrane protein</topology>
    </subcellularLocation>
    <text evidence="16">Localizes to the division septum.</text>
</comment>
<evidence type="ECO:0000313" key="17">
    <source>
        <dbReference type="EMBL" id="RPE67702.1"/>
    </source>
</evidence>
<keyword evidence="12 16" id="KW-0131">Cell cycle</keyword>
<evidence type="ECO:0000256" key="9">
    <source>
        <dbReference type="ARBA" id="ARBA00022984"/>
    </source>
</evidence>
<keyword evidence="18" id="KW-1185">Reference proteome</keyword>
<dbReference type="EC" id="2.4.99.28" evidence="16"/>
<protein>
    <recommendedName>
        <fullName evidence="16">Probable peptidoglycan glycosyltransferase FtsW</fullName>
        <shortName evidence="16">PGT</shortName>
        <ecNumber evidence="16">2.4.99.28</ecNumber>
    </recommendedName>
    <alternativeName>
        <fullName evidence="16">Cell division protein FtsW</fullName>
    </alternativeName>
    <alternativeName>
        <fullName evidence="16">Cell wall polymerase</fullName>
    </alternativeName>
    <alternativeName>
        <fullName evidence="16">Peptidoglycan polymerase</fullName>
        <shortName evidence="16">PG polymerase</shortName>
    </alternativeName>
</protein>
<evidence type="ECO:0000256" key="6">
    <source>
        <dbReference type="ARBA" id="ARBA00022679"/>
    </source>
</evidence>
<keyword evidence="8 16" id="KW-0133">Cell shape</keyword>
<dbReference type="InterPro" id="IPR013437">
    <property type="entry name" value="FtsW"/>
</dbReference>
<evidence type="ECO:0000256" key="16">
    <source>
        <dbReference type="HAMAP-Rule" id="MF_00913"/>
    </source>
</evidence>
<dbReference type="AlphaFoldDB" id="A0A3N4UB10"/>
<evidence type="ECO:0000256" key="4">
    <source>
        <dbReference type="ARBA" id="ARBA00022618"/>
    </source>
</evidence>
<dbReference type="InterPro" id="IPR018365">
    <property type="entry name" value="Cell_cycle_FtsW-rel_CS"/>
</dbReference>
<feature type="transmembrane region" description="Helical" evidence="16">
    <location>
        <begin position="209"/>
        <end position="226"/>
    </location>
</feature>
<evidence type="ECO:0000256" key="2">
    <source>
        <dbReference type="ARBA" id="ARBA00004752"/>
    </source>
</evidence>
<gene>
    <name evidence="16" type="primary">ftsW</name>
    <name evidence="17" type="ORF">EDC62_1585</name>
</gene>
<evidence type="ECO:0000256" key="5">
    <source>
        <dbReference type="ARBA" id="ARBA00022676"/>
    </source>
</evidence>
<dbReference type="UniPathway" id="UPA00219"/>
<feature type="transmembrane region" description="Helical" evidence="16">
    <location>
        <begin position="54"/>
        <end position="78"/>
    </location>
</feature>
<evidence type="ECO:0000256" key="14">
    <source>
        <dbReference type="ARBA" id="ARBA00038053"/>
    </source>
</evidence>
<dbReference type="PANTHER" id="PTHR30474">
    <property type="entry name" value="CELL CYCLE PROTEIN"/>
    <property type="match status" value="1"/>
</dbReference>
<feature type="transmembrane region" description="Helical" evidence="16">
    <location>
        <begin position="90"/>
        <end position="109"/>
    </location>
</feature>
<comment type="similarity">
    <text evidence="14 16">Belongs to the SEDS family. FtsW subfamily.</text>
</comment>
<feature type="transmembrane region" description="Helical" evidence="16">
    <location>
        <begin position="311"/>
        <end position="336"/>
    </location>
</feature>
<keyword evidence="6 16" id="KW-0808">Transferase</keyword>
<keyword evidence="11 16" id="KW-0472">Membrane</keyword>
<keyword evidence="4 16" id="KW-0132">Cell division</keyword>
<comment type="pathway">
    <text evidence="2 16">Cell wall biogenesis; peptidoglycan biosynthesis.</text>
</comment>
<dbReference type="InterPro" id="IPR001182">
    <property type="entry name" value="FtsW/RodA"/>
</dbReference>
<comment type="catalytic activity">
    <reaction evidence="15 16">
        <text>[GlcNAc-(1-&gt;4)-Mur2Ac(oyl-L-Ala-gamma-D-Glu-L-Lys-D-Ala-D-Ala)](n)-di-trans,octa-cis-undecaprenyl diphosphate + beta-D-GlcNAc-(1-&gt;4)-Mur2Ac(oyl-L-Ala-gamma-D-Glu-L-Lys-D-Ala-D-Ala)-di-trans,octa-cis-undecaprenyl diphosphate = [GlcNAc-(1-&gt;4)-Mur2Ac(oyl-L-Ala-gamma-D-Glu-L-Lys-D-Ala-D-Ala)](n+1)-di-trans,octa-cis-undecaprenyl diphosphate + di-trans,octa-cis-undecaprenyl diphosphate + H(+)</text>
        <dbReference type="Rhea" id="RHEA:23708"/>
        <dbReference type="Rhea" id="RHEA-COMP:9602"/>
        <dbReference type="Rhea" id="RHEA-COMP:9603"/>
        <dbReference type="ChEBI" id="CHEBI:15378"/>
        <dbReference type="ChEBI" id="CHEBI:58405"/>
        <dbReference type="ChEBI" id="CHEBI:60033"/>
        <dbReference type="ChEBI" id="CHEBI:78435"/>
        <dbReference type="EC" id="2.4.99.28"/>
    </reaction>
</comment>
<dbReference type="PANTHER" id="PTHR30474:SF2">
    <property type="entry name" value="PEPTIDOGLYCAN GLYCOSYLTRANSFERASE FTSW-RELATED"/>
    <property type="match status" value="1"/>
</dbReference>
<keyword evidence="7 16" id="KW-0812">Transmembrane</keyword>
<evidence type="ECO:0000256" key="12">
    <source>
        <dbReference type="ARBA" id="ARBA00023306"/>
    </source>
</evidence>
<dbReference type="OrthoDB" id="9768187at2"/>
<feature type="transmembrane region" description="Helical" evidence="16">
    <location>
        <begin position="391"/>
        <end position="412"/>
    </location>
</feature>
<dbReference type="GO" id="GO:0009252">
    <property type="term" value="P:peptidoglycan biosynthetic process"/>
    <property type="evidence" value="ECO:0007669"/>
    <property type="project" value="UniProtKB-UniRule"/>
</dbReference>
<keyword evidence="3 16" id="KW-1003">Cell membrane</keyword>
<evidence type="ECO:0000256" key="15">
    <source>
        <dbReference type="ARBA" id="ARBA00049902"/>
    </source>
</evidence>
<dbReference type="Pfam" id="PF01098">
    <property type="entry name" value="FTSW_RODA_SPOVE"/>
    <property type="match status" value="1"/>
</dbReference>
<evidence type="ECO:0000256" key="8">
    <source>
        <dbReference type="ARBA" id="ARBA00022960"/>
    </source>
</evidence>
<dbReference type="GO" id="GO:0071555">
    <property type="term" value="P:cell wall organization"/>
    <property type="evidence" value="ECO:0007669"/>
    <property type="project" value="UniProtKB-KW"/>
</dbReference>
<dbReference type="GO" id="GO:0015648">
    <property type="term" value="F:lipid-linked peptidoglycan transporter activity"/>
    <property type="evidence" value="ECO:0007669"/>
    <property type="project" value="TreeGrafter"/>
</dbReference>
<keyword evidence="13 16" id="KW-0961">Cell wall biogenesis/degradation</keyword>
<evidence type="ECO:0000256" key="3">
    <source>
        <dbReference type="ARBA" id="ARBA00022475"/>
    </source>
</evidence>
<dbReference type="PROSITE" id="PS00428">
    <property type="entry name" value="FTSW_RODA_SPOVE"/>
    <property type="match status" value="1"/>
</dbReference>
<feature type="transmembrane region" description="Helical" evidence="16">
    <location>
        <begin position="185"/>
        <end position="203"/>
    </location>
</feature>
<evidence type="ECO:0000256" key="7">
    <source>
        <dbReference type="ARBA" id="ARBA00022692"/>
    </source>
</evidence>
<evidence type="ECO:0000256" key="10">
    <source>
        <dbReference type="ARBA" id="ARBA00022989"/>
    </source>
</evidence>
<keyword evidence="10 16" id="KW-1133">Transmembrane helix</keyword>
<dbReference type="GO" id="GO:0043093">
    <property type="term" value="P:FtsZ-dependent cytokinesis"/>
    <property type="evidence" value="ECO:0007669"/>
    <property type="project" value="UniProtKB-UniRule"/>
</dbReference>
<sequence>MSLAQTMGDRFSSLFSRARRAAHPSAEPVPTPWERTLPRQDGRVAGLATFDQSLVWVVLALLTWGLVMVYSASIALPDNPKFAAYAGTHFLLRHLLSLVLGFAVALLAYQVPMRRWEEAAPWIFILALLLLVAVLIPHVGRGVNGARRWISLGVMNFQPSEFAKLATVLYASDYMVRKMAVKERFFRAVLPMGAAVGIVGILLLAEPDMGAFMVIAMIAMGILFLGGVNARMFFLIAAVLLVAFGLMIGLSEWRRERIFAYLDPWSEKHALGKGYQLSHALIAIGRGEVFGVGLGGSVEKLNWLPEAHTDFLLAVIGEEFGLVGVLSLIVLFFWLTRRIMQIGRQAIALDRVFSGLVAQGIGIWIGFQAFINMGVNLGALPTKGLTLPFMSYGGSAILMGLVSMAIVLRVDFENRALMRGGRV</sequence>
<dbReference type="RefSeq" id="WP_124222395.1">
    <property type="nucleotide sequence ID" value="NZ_RKQL01000003.1"/>
</dbReference>
<evidence type="ECO:0000313" key="18">
    <source>
        <dbReference type="Proteomes" id="UP000272193"/>
    </source>
</evidence>
<keyword evidence="9 16" id="KW-0573">Peptidoglycan synthesis</keyword>
<reference evidence="17 18" key="1">
    <citation type="submission" date="2018-11" db="EMBL/GenBank/DDBJ databases">
        <title>Genomic Encyclopedia of Type Strains, Phase IV (KMG-IV): sequencing the most valuable type-strain genomes for metagenomic binning, comparative biology and taxonomic classification.</title>
        <authorList>
            <person name="Goeker M."/>
        </authorList>
    </citation>
    <scope>NUCLEOTIDE SEQUENCE [LARGE SCALE GENOMIC DNA]</scope>
    <source>
        <strain evidence="17 18">DSM 101684</strain>
    </source>
</reference>
<proteinExistence type="inferred from homology"/>
<name>A0A3N4UB10_9BURK</name>
<evidence type="ECO:0000256" key="13">
    <source>
        <dbReference type="ARBA" id="ARBA00023316"/>
    </source>
</evidence>
<dbReference type="HAMAP" id="MF_00913">
    <property type="entry name" value="PGT_FtsW_proteobact"/>
    <property type="match status" value="1"/>
</dbReference>
<dbReference type="Proteomes" id="UP000272193">
    <property type="component" value="Unassembled WGS sequence"/>
</dbReference>
<feature type="transmembrane region" description="Helical" evidence="16">
    <location>
        <begin position="233"/>
        <end position="251"/>
    </location>
</feature>
<dbReference type="GO" id="GO:0008955">
    <property type="term" value="F:peptidoglycan glycosyltransferase activity"/>
    <property type="evidence" value="ECO:0007669"/>
    <property type="project" value="UniProtKB-UniRule"/>
</dbReference>
<evidence type="ECO:0000256" key="11">
    <source>
        <dbReference type="ARBA" id="ARBA00023136"/>
    </source>
</evidence>
<dbReference type="GO" id="GO:0032153">
    <property type="term" value="C:cell division site"/>
    <property type="evidence" value="ECO:0007669"/>
    <property type="project" value="UniProtKB-UniRule"/>
</dbReference>
<evidence type="ECO:0000256" key="1">
    <source>
        <dbReference type="ARBA" id="ARBA00004651"/>
    </source>
</evidence>
<keyword evidence="5 16" id="KW-0328">Glycosyltransferase</keyword>
<feature type="transmembrane region" description="Helical" evidence="16">
    <location>
        <begin position="121"/>
        <end position="140"/>
    </location>
</feature>
<keyword evidence="16" id="KW-0997">Cell inner membrane</keyword>
<dbReference type="GO" id="GO:0008360">
    <property type="term" value="P:regulation of cell shape"/>
    <property type="evidence" value="ECO:0007669"/>
    <property type="project" value="UniProtKB-KW"/>
</dbReference>